<keyword evidence="2" id="KW-0238">DNA-binding</keyword>
<dbReference type="SMART" id="SM00344">
    <property type="entry name" value="HTH_ASNC"/>
    <property type="match status" value="1"/>
</dbReference>
<name>A0ABV9LRW1_9ALTE</name>
<keyword evidence="3" id="KW-0804">Transcription</keyword>
<dbReference type="InterPro" id="IPR036390">
    <property type="entry name" value="WH_DNA-bd_sf"/>
</dbReference>
<evidence type="ECO:0000256" key="3">
    <source>
        <dbReference type="ARBA" id="ARBA00023163"/>
    </source>
</evidence>
<dbReference type="InterPro" id="IPR000485">
    <property type="entry name" value="AsnC-type_HTH_dom"/>
</dbReference>
<sequence length="151" mass="17053">MNLSEQDKRILRLLEQDGRMSFAELASTVGLSKTPCWNRVKALQKQGFIKGYRAQLDGSLLGLEIRAFVHVIVNFNESAQFEASVNANDNILRCEAVTGDFDYLLEVAAPDMPRFDVLLRHELSKLPGVMRFSTSISTREIKHAHAYMPLI</sequence>
<dbReference type="InterPro" id="IPR011991">
    <property type="entry name" value="ArsR-like_HTH"/>
</dbReference>
<dbReference type="SUPFAM" id="SSF54909">
    <property type="entry name" value="Dimeric alpha+beta barrel"/>
    <property type="match status" value="1"/>
</dbReference>
<dbReference type="PROSITE" id="PS00519">
    <property type="entry name" value="HTH_ASNC_1"/>
    <property type="match status" value="1"/>
</dbReference>
<keyword evidence="6" id="KW-1185">Reference proteome</keyword>
<dbReference type="SUPFAM" id="SSF46785">
    <property type="entry name" value="Winged helix' DNA-binding domain"/>
    <property type="match status" value="1"/>
</dbReference>
<dbReference type="CDD" id="cd00090">
    <property type="entry name" value="HTH_ARSR"/>
    <property type="match status" value="1"/>
</dbReference>
<comment type="caution">
    <text evidence="5">The sequence shown here is derived from an EMBL/GenBank/DDBJ whole genome shotgun (WGS) entry which is preliminary data.</text>
</comment>
<organism evidence="5 6">
    <name type="scientific">Glaciecola siphonariae</name>
    <dbReference type="NCBI Taxonomy" id="521012"/>
    <lineage>
        <taxon>Bacteria</taxon>
        <taxon>Pseudomonadati</taxon>
        <taxon>Pseudomonadota</taxon>
        <taxon>Gammaproteobacteria</taxon>
        <taxon>Alteromonadales</taxon>
        <taxon>Alteromonadaceae</taxon>
        <taxon>Glaciecola</taxon>
    </lineage>
</organism>
<evidence type="ECO:0000259" key="4">
    <source>
        <dbReference type="PROSITE" id="PS50956"/>
    </source>
</evidence>
<protein>
    <submittedName>
        <fullName evidence="5">Lrp/AsnC family transcriptional regulator</fullName>
    </submittedName>
</protein>
<evidence type="ECO:0000313" key="5">
    <source>
        <dbReference type="EMBL" id="MFC4699231.1"/>
    </source>
</evidence>
<feature type="domain" description="HTH asnC-type" evidence="4">
    <location>
        <begin position="3"/>
        <end position="64"/>
    </location>
</feature>
<evidence type="ECO:0000313" key="6">
    <source>
        <dbReference type="Proteomes" id="UP001595897"/>
    </source>
</evidence>
<dbReference type="PANTHER" id="PTHR30154:SF34">
    <property type="entry name" value="TRANSCRIPTIONAL REGULATOR AZLB"/>
    <property type="match status" value="1"/>
</dbReference>
<dbReference type="InterPro" id="IPR036388">
    <property type="entry name" value="WH-like_DNA-bd_sf"/>
</dbReference>
<dbReference type="PRINTS" id="PR00033">
    <property type="entry name" value="HTHASNC"/>
</dbReference>
<evidence type="ECO:0000256" key="2">
    <source>
        <dbReference type="ARBA" id="ARBA00023125"/>
    </source>
</evidence>
<dbReference type="RefSeq" id="WP_382405985.1">
    <property type="nucleotide sequence ID" value="NZ_JBHSGU010000002.1"/>
</dbReference>
<dbReference type="PROSITE" id="PS50956">
    <property type="entry name" value="HTH_ASNC_2"/>
    <property type="match status" value="1"/>
</dbReference>
<dbReference type="InterPro" id="IPR019888">
    <property type="entry name" value="Tscrpt_reg_AsnC-like"/>
</dbReference>
<dbReference type="EMBL" id="JBHSGU010000002">
    <property type="protein sequence ID" value="MFC4699231.1"/>
    <property type="molecule type" value="Genomic_DNA"/>
</dbReference>
<dbReference type="Proteomes" id="UP001595897">
    <property type="component" value="Unassembled WGS sequence"/>
</dbReference>
<dbReference type="InterPro" id="IPR011008">
    <property type="entry name" value="Dimeric_a/b-barrel"/>
</dbReference>
<evidence type="ECO:0000256" key="1">
    <source>
        <dbReference type="ARBA" id="ARBA00023015"/>
    </source>
</evidence>
<reference evidence="6" key="1">
    <citation type="journal article" date="2019" name="Int. J. Syst. Evol. Microbiol.">
        <title>The Global Catalogue of Microorganisms (GCM) 10K type strain sequencing project: providing services to taxonomists for standard genome sequencing and annotation.</title>
        <authorList>
            <consortium name="The Broad Institute Genomics Platform"/>
            <consortium name="The Broad Institute Genome Sequencing Center for Infectious Disease"/>
            <person name="Wu L."/>
            <person name="Ma J."/>
        </authorList>
    </citation>
    <scope>NUCLEOTIDE SEQUENCE [LARGE SCALE GENOMIC DNA]</scope>
    <source>
        <strain evidence="6">KACC 12507</strain>
    </source>
</reference>
<gene>
    <name evidence="5" type="ORF">ACFO4O_03550</name>
</gene>
<dbReference type="Pfam" id="PF13412">
    <property type="entry name" value="HTH_24"/>
    <property type="match status" value="1"/>
</dbReference>
<dbReference type="InterPro" id="IPR019885">
    <property type="entry name" value="Tscrpt_reg_HTH_AsnC-type_CS"/>
</dbReference>
<keyword evidence="1" id="KW-0805">Transcription regulation</keyword>
<proteinExistence type="predicted"/>
<dbReference type="InterPro" id="IPR019887">
    <property type="entry name" value="Tscrpt_reg_AsnC/Lrp_C"/>
</dbReference>
<dbReference type="PANTHER" id="PTHR30154">
    <property type="entry name" value="LEUCINE-RESPONSIVE REGULATORY PROTEIN"/>
    <property type="match status" value="1"/>
</dbReference>
<dbReference type="Gene3D" id="1.10.10.10">
    <property type="entry name" value="Winged helix-like DNA-binding domain superfamily/Winged helix DNA-binding domain"/>
    <property type="match status" value="1"/>
</dbReference>
<accession>A0ABV9LRW1</accession>
<dbReference type="Gene3D" id="3.30.70.920">
    <property type="match status" value="1"/>
</dbReference>
<dbReference type="Pfam" id="PF01037">
    <property type="entry name" value="AsnC_trans_reg"/>
    <property type="match status" value="1"/>
</dbReference>